<dbReference type="PROSITE" id="PS01117">
    <property type="entry name" value="HTH_MARR_1"/>
    <property type="match status" value="1"/>
</dbReference>
<dbReference type="InterPro" id="IPR036390">
    <property type="entry name" value="WH_DNA-bd_sf"/>
</dbReference>
<comment type="caution">
    <text evidence="5">The sequence shown here is derived from an EMBL/GenBank/DDBJ whole genome shotgun (WGS) entry which is preliminary data.</text>
</comment>
<evidence type="ECO:0000256" key="3">
    <source>
        <dbReference type="ARBA" id="ARBA00023163"/>
    </source>
</evidence>
<dbReference type="PRINTS" id="PR00598">
    <property type="entry name" value="HTHMARR"/>
</dbReference>
<dbReference type="SUPFAM" id="SSF46785">
    <property type="entry name" value="Winged helix' DNA-binding domain"/>
    <property type="match status" value="1"/>
</dbReference>
<accession>A0ABW2XFY5</accession>
<dbReference type="InterPro" id="IPR023187">
    <property type="entry name" value="Tscrpt_reg_MarR-type_CS"/>
</dbReference>
<keyword evidence="1" id="KW-0805">Transcription regulation</keyword>
<keyword evidence="2" id="KW-0238">DNA-binding</keyword>
<evidence type="ECO:0000256" key="2">
    <source>
        <dbReference type="ARBA" id="ARBA00023125"/>
    </source>
</evidence>
<dbReference type="PANTHER" id="PTHR39515">
    <property type="entry name" value="CONSERVED PROTEIN"/>
    <property type="match status" value="1"/>
</dbReference>
<dbReference type="SMART" id="SM00347">
    <property type="entry name" value="HTH_MARR"/>
    <property type="match status" value="1"/>
</dbReference>
<dbReference type="Pfam" id="PF12802">
    <property type="entry name" value="MarR_2"/>
    <property type="match status" value="1"/>
</dbReference>
<dbReference type="InterPro" id="IPR000835">
    <property type="entry name" value="HTH_MarR-typ"/>
</dbReference>
<protein>
    <submittedName>
        <fullName evidence="5">MarR family winged helix-turn-helix transcriptional regulator</fullName>
    </submittedName>
</protein>
<reference evidence="6" key="1">
    <citation type="journal article" date="2019" name="Int. J. Syst. Evol. Microbiol.">
        <title>The Global Catalogue of Microorganisms (GCM) 10K type strain sequencing project: providing services to taxonomists for standard genome sequencing and annotation.</title>
        <authorList>
            <consortium name="The Broad Institute Genomics Platform"/>
            <consortium name="The Broad Institute Genome Sequencing Center for Infectious Disease"/>
            <person name="Wu L."/>
            <person name="Ma J."/>
        </authorList>
    </citation>
    <scope>NUCLEOTIDE SEQUENCE [LARGE SCALE GENOMIC DNA]</scope>
    <source>
        <strain evidence="6">JCM 9371</strain>
    </source>
</reference>
<evidence type="ECO:0000313" key="5">
    <source>
        <dbReference type="EMBL" id="MFD0684899.1"/>
    </source>
</evidence>
<dbReference type="PROSITE" id="PS50995">
    <property type="entry name" value="HTH_MARR_2"/>
    <property type="match status" value="1"/>
</dbReference>
<dbReference type="Gene3D" id="1.10.10.10">
    <property type="entry name" value="Winged helix-like DNA-binding domain superfamily/Winged helix DNA-binding domain"/>
    <property type="match status" value="1"/>
</dbReference>
<keyword evidence="6" id="KW-1185">Reference proteome</keyword>
<sequence>MADERPDVPREAVAEIRHGVMHLARRMRYARGPDALSNNKLLVLSHLYRRGPSTAGDVAAAEGQRPQSLTRVFAELEADGLIARARDDRDRRQAVLSLTAEGLAALRRDMDARDAWLAAALAGLGETEREVLRLAARLMDRLGEN</sequence>
<name>A0ABW2XFY5_9ACTN</name>
<dbReference type="Proteomes" id="UP001597063">
    <property type="component" value="Unassembled WGS sequence"/>
</dbReference>
<evidence type="ECO:0000259" key="4">
    <source>
        <dbReference type="PROSITE" id="PS50995"/>
    </source>
</evidence>
<gene>
    <name evidence="5" type="ORF">ACFQZM_10345</name>
</gene>
<dbReference type="EMBL" id="JBHTGP010000005">
    <property type="protein sequence ID" value="MFD0684899.1"/>
    <property type="molecule type" value="Genomic_DNA"/>
</dbReference>
<evidence type="ECO:0000313" key="6">
    <source>
        <dbReference type="Proteomes" id="UP001597063"/>
    </source>
</evidence>
<keyword evidence="3" id="KW-0804">Transcription</keyword>
<proteinExistence type="predicted"/>
<dbReference type="InterPro" id="IPR052526">
    <property type="entry name" value="HTH-type_Bedaq_tolerance"/>
</dbReference>
<dbReference type="RefSeq" id="WP_207399725.1">
    <property type="nucleotide sequence ID" value="NZ_CAACUY010000033.1"/>
</dbReference>
<dbReference type="InterPro" id="IPR036388">
    <property type="entry name" value="WH-like_DNA-bd_sf"/>
</dbReference>
<evidence type="ECO:0000256" key="1">
    <source>
        <dbReference type="ARBA" id="ARBA00023015"/>
    </source>
</evidence>
<dbReference type="PANTHER" id="PTHR39515:SF2">
    <property type="entry name" value="HTH-TYPE TRANSCRIPTIONAL REGULATOR RV0880"/>
    <property type="match status" value="1"/>
</dbReference>
<organism evidence="5 6">
    <name type="scientific">Actinomadura fibrosa</name>
    <dbReference type="NCBI Taxonomy" id="111802"/>
    <lineage>
        <taxon>Bacteria</taxon>
        <taxon>Bacillati</taxon>
        <taxon>Actinomycetota</taxon>
        <taxon>Actinomycetes</taxon>
        <taxon>Streptosporangiales</taxon>
        <taxon>Thermomonosporaceae</taxon>
        <taxon>Actinomadura</taxon>
    </lineage>
</organism>
<feature type="domain" description="HTH marR-type" evidence="4">
    <location>
        <begin position="13"/>
        <end position="141"/>
    </location>
</feature>